<sequence length="109" mass="11717">MFLRKGKALGLKGAGGYYANWAGMRSGAQDVRERAEYVAAVRDELQALFAAEGNPLGGDQYGAELAKTFPAQKEAIFDLFRSHIDYLDGVRDGLVNGAKAYETAEGPEG</sequence>
<dbReference type="EMBL" id="NGFP01000038">
    <property type="protein sequence ID" value="OUC97420.1"/>
    <property type="molecule type" value="Genomic_DNA"/>
</dbReference>
<gene>
    <name evidence="1" type="ORF">CA984_11240</name>
</gene>
<keyword evidence="2" id="KW-1185">Reference proteome</keyword>
<evidence type="ECO:0000313" key="2">
    <source>
        <dbReference type="Proteomes" id="UP000194761"/>
    </source>
</evidence>
<reference evidence="1 2" key="1">
    <citation type="submission" date="2017-05" db="EMBL/GenBank/DDBJ databases">
        <title>Biotechnological potential of actinobacteria isolated from South African environments.</title>
        <authorList>
            <person name="Le Roes-Hill M."/>
            <person name="Prins A."/>
            <person name="Durrell K.A."/>
        </authorList>
    </citation>
    <scope>NUCLEOTIDE SEQUENCE [LARGE SCALE GENOMIC DNA]</scope>
    <source>
        <strain evidence="1">M26</strain>
    </source>
</reference>
<protein>
    <submittedName>
        <fullName evidence="1">Uncharacterized protein</fullName>
    </submittedName>
</protein>
<dbReference type="Proteomes" id="UP000194761">
    <property type="component" value="Unassembled WGS sequence"/>
</dbReference>
<name>A0A243RQY4_9ACTN</name>
<dbReference type="AlphaFoldDB" id="A0A243RQY4"/>
<accession>A0A243RQY4</accession>
<organism evidence="1 2">
    <name type="scientific">Streptosporangium minutum</name>
    <dbReference type="NCBI Taxonomy" id="569862"/>
    <lineage>
        <taxon>Bacteria</taxon>
        <taxon>Bacillati</taxon>
        <taxon>Actinomycetota</taxon>
        <taxon>Actinomycetes</taxon>
        <taxon>Streptosporangiales</taxon>
        <taxon>Streptosporangiaceae</taxon>
        <taxon>Streptosporangium</taxon>
    </lineage>
</organism>
<comment type="caution">
    <text evidence="1">The sequence shown here is derived from an EMBL/GenBank/DDBJ whole genome shotgun (WGS) entry which is preliminary data.</text>
</comment>
<evidence type="ECO:0000313" key="1">
    <source>
        <dbReference type="EMBL" id="OUC97420.1"/>
    </source>
</evidence>
<proteinExistence type="predicted"/>